<gene>
    <name evidence="2" type="ORF">DFJ43DRAFT_1044503</name>
</gene>
<keyword evidence="1" id="KW-0472">Membrane</keyword>
<evidence type="ECO:0000256" key="1">
    <source>
        <dbReference type="SAM" id="Phobius"/>
    </source>
</evidence>
<dbReference type="EMBL" id="JANVFO010000130">
    <property type="protein sequence ID" value="KAJ3710892.1"/>
    <property type="molecule type" value="Genomic_DNA"/>
</dbReference>
<dbReference type="Proteomes" id="UP001176059">
    <property type="component" value="Unassembled WGS sequence"/>
</dbReference>
<dbReference type="AlphaFoldDB" id="A0AA38J961"/>
<accession>A0AA38J961</accession>
<organism evidence="2 3">
    <name type="scientific">Lentinula guzmanii</name>
    <dbReference type="NCBI Taxonomy" id="2804957"/>
    <lineage>
        <taxon>Eukaryota</taxon>
        <taxon>Fungi</taxon>
        <taxon>Dikarya</taxon>
        <taxon>Basidiomycota</taxon>
        <taxon>Agaricomycotina</taxon>
        <taxon>Agaricomycetes</taxon>
        <taxon>Agaricomycetidae</taxon>
        <taxon>Agaricales</taxon>
        <taxon>Marasmiineae</taxon>
        <taxon>Omphalotaceae</taxon>
        <taxon>Lentinula</taxon>
    </lineage>
</organism>
<sequence>MADTSTLVLFTSNALLFVLITAHWVVQIIRSQRAFIDTAGEAGDAASAYYAFPADYMNLIKEIYRFWIVYDKRYYVLVLPAFIMAGYATSAIAVVVAFGRTTRKDTVFVSAASAWAITVFSTTVFTNIMTTSLIIARVWRIKRKVKGVAAQSGGIATVLLVIIESAALYTATALLTLIGYTTKNNWQFITIDMLSPIIGIAFTLISVRMNHGTQNQGGYSMHDPPSLNIVRIHGVDSHREAIGLDTIAINVTQHVSKHSDLEDGICGSVGNESASETYQKSHL</sequence>
<keyword evidence="3" id="KW-1185">Reference proteome</keyword>
<keyword evidence="1" id="KW-1133">Transmembrane helix</keyword>
<evidence type="ECO:0000313" key="3">
    <source>
        <dbReference type="Proteomes" id="UP001176059"/>
    </source>
</evidence>
<reference evidence="2" key="1">
    <citation type="submission" date="2022-08" db="EMBL/GenBank/DDBJ databases">
        <authorList>
            <consortium name="DOE Joint Genome Institute"/>
            <person name="Min B."/>
            <person name="Sierra-Patev S."/>
            <person name="Naranjo-Ortiz M."/>
            <person name="Looney B."/>
            <person name="Konkel Z."/>
            <person name="Slot J.C."/>
            <person name="Sakamoto Y."/>
            <person name="Steenwyk J.L."/>
            <person name="Rokas A."/>
            <person name="Carro J."/>
            <person name="Camarero S."/>
            <person name="Ferreira P."/>
            <person name="Molpeceres G."/>
            <person name="Ruiz-duenas F.J."/>
            <person name="Serrano A."/>
            <person name="Henrissat B."/>
            <person name="Drula E."/>
            <person name="Hughes K.W."/>
            <person name="Mata J.L."/>
            <person name="Ishikawa N.K."/>
            <person name="Vargas-Isla R."/>
            <person name="Ushijima S."/>
            <person name="Smith C.A."/>
            <person name="Ahrendt S."/>
            <person name="Andreopoulos W."/>
            <person name="He G."/>
            <person name="LaButti K."/>
            <person name="Lipzen A."/>
            <person name="Ng V."/>
            <person name="Riley R."/>
            <person name="Sandor L."/>
            <person name="Barry K."/>
            <person name="Martinez A.T."/>
            <person name="Xiao Y."/>
            <person name="Gibbons J.G."/>
            <person name="Terashima K."/>
            <person name="Hibbett D.S."/>
            <person name="Grigoriev I.V."/>
        </authorList>
    </citation>
    <scope>NUCLEOTIDE SEQUENCE</scope>
    <source>
        <strain evidence="2">ET3784</strain>
    </source>
</reference>
<feature type="transmembrane region" description="Helical" evidence="1">
    <location>
        <begin position="6"/>
        <end position="26"/>
    </location>
</feature>
<name>A0AA38J961_9AGAR</name>
<feature type="transmembrane region" description="Helical" evidence="1">
    <location>
        <begin position="74"/>
        <end position="99"/>
    </location>
</feature>
<feature type="transmembrane region" description="Helical" evidence="1">
    <location>
        <begin position="186"/>
        <end position="207"/>
    </location>
</feature>
<feature type="transmembrane region" description="Helical" evidence="1">
    <location>
        <begin position="111"/>
        <end position="136"/>
    </location>
</feature>
<evidence type="ECO:0000313" key="2">
    <source>
        <dbReference type="EMBL" id="KAJ3710892.1"/>
    </source>
</evidence>
<protein>
    <submittedName>
        <fullName evidence="2">Uncharacterized protein</fullName>
    </submittedName>
</protein>
<proteinExistence type="predicted"/>
<comment type="caution">
    <text evidence="2">The sequence shown here is derived from an EMBL/GenBank/DDBJ whole genome shotgun (WGS) entry which is preliminary data.</text>
</comment>
<reference evidence="2" key="2">
    <citation type="journal article" date="2023" name="Proc. Natl. Acad. Sci. U.S.A.">
        <title>A global phylogenomic analysis of the shiitake genus Lentinula.</title>
        <authorList>
            <person name="Sierra-Patev S."/>
            <person name="Min B."/>
            <person name="Naranjo-Ortiz M."/>
            <person name="Looney B."/>
            <person name="Konkel Z."/>
            <person name="Slot J.C."/>
            <person name="Sakamoto Y."/>
            <person name="Steenwyk J.L."/>
            <person name="Rokas A."/>
            <person name="Carro J."/>
            <person name="Camarero S."/>
            <person name="Ferreira P."/>
            <person name="Molpeceres G."/>
            <person name="Ruiz-Duenas F.J."/>
            <person name="Serrano A."/>
            <person name="Henrissat B."/>
            <person name="Drula E."/>
            <person name="Hughes K.W."/>
            <person name="Mata J.L."/>
            <person name="Ishikawa N.K."/>
            <person name="Vargas-Isla R."/>
            <person name="Ushijima S."/>
            <person name="Smith C.A."/>
            <person name="Donoghue J."/>
            <person name="Ahrendt S."/>
            <person name="Andreopoulos W."/>
            <person name="He G."/>
            <person name="LaButti K."/>
            <person name="Lipzen A."/>
            <person name="Ng V."/>
            <person name="Riley R."/>
            <person name="Sandor L."/>
            <person name="Barry K."/>
            <person name="Martinez A.T."/>
            <person name="Xiao Y."/>
            <person name="Gibbons J.G."/>
            <person name="Terashima K."/>
            <person name="Grigoriev I.V."/>
            <person name="Hibbett D."/>
        </authorList>
    </citation>
    <scope>NUCLEOTIDE SEQUENCE</scope>
    <source>
        <strain evidence="2">ET3784</strain>
    </source>
</reference>
<feature type="transmembrane region" description="Helical" evidence="1">
    <location>
        <begin position="157"/>
        <end position="180"/>
    </location>
</feature>
<keyword evidence="1" id="KW-0812">Transmembrane</keyword>